<feature type="transmembrane region" description="Helical" evidence="14">
    <location>
        <begin position="148"/>
        <end position="170"/>
    </location>
</feature>
<evidence type="ECO:0000256" key="12">
    <source>
        <dbReference type="ARBA" id="ARBA00023288"/>
    </source>
</evidence>
<dbReference type="EMBL" id="VXAU01002904">
    <property type="protein sequence ID" value="NXK91599.1"/>
    <property type="molecule type" value="Genomic_DNA"/>
</dbReference>
<dbReference type="OrthoDB" id="9906515at2759"/>
<feature type="domain" description="Immunoglobulin V-set" evidence="15">
    <location>
        <begin position="5"/>
        <end position="95"/>
    </location>
</feature>
<keyword evidence="9" id="KW-0564">Palmitate</keyword>
<proteinExistence type="predicted"/>
<evidence type="ECO:0000256" key="4">
    <source>
        <dbReference type="ARBA" id="ARBA00022729"/>
    </source>
</evidence>
<keyword evidence="6 14" id="KW-1133">Transmembrane helix</keyword>
<dbReference type="AlphaFoldDB" id="A0A7L0NDM5"/>
<evidence type="ECO:0000256" key="3">
    <source>
        <dbReference type="ARBA" id="ARBA00022692"/>
    </source>
</evidence>
<keyword evidence="13" id="KW-0393">Immunoglobulin domain</keyword>
<keyword evidence="8 14" id="KW-0472">Membrane</keyword>
<evidence type="ECO:0000256" key="5">
    <source>
        <dbReference type="ARBA" id="ARBA00022859"/>
    </source>
</evidence>
<evidence type="ECO:0000259" key="15">
    <source>
        <dbReference type="Pfam" id="PF07686"/>
    </source>
</evidence>
<keyword evidence="10" id="KW-1015">Disulfide bond</keyword>
<name>A0A7L0NDM5_9PASS</name>
<dbReference type="Pfam" id="PF07686">
    <property type="entry name" value="V-set"/>
    <property type="match status" value="1"/>
</dbReference>
<evidence type="ECO:0000256" key="8">
    <source>
        <dbReference type="ARBA" id="ARBA00023136"/>
    </source>
</evidence>
<evidence type="ECO:0000256" key="1">
    <source>
        <dbReference type="ARBA" id="ARBA00004251"/>
    </source>
</evidence>
<dbReference type="Gene3D" id="2.60.40.10">
    <property type="entry name" value="Immunoglobulins"/>
    <property type="match status" value="1"/>
</dbReference>
<keyword evidence="12" id="KW-0449">Lipoprotein</keyword>
<dbReference type="PANTHER" id="PTHR10441:SF2">
    <property type="entry name" value="T-CELL SURFACE GLYCOPROTEIN CD8 ALPHA CHAIN"/>
    <property type="match status" value="1"/>
</dbReference>
<keyword evidence="2" id="KW-1003">Cell membrane</keyword>
<dbReference type="GO" id="GO:0045065">
    <property type="term" value="P:cytotoxic T cell differentiation"/>
    <property type="evidence" value="ECO:0007669"/>
    <property type="project" value="TreeGrafter"/>
</dbReference>
<keyword evidence="11" id="KW-0325">Glycoprotein</keyword>
<evidence type="ECO:0000313" key="17">
    <source>
        <dbReference type="Proteomes" id="UP000520463"/>
    </source>
</evidence>
<feature type="non-terminal residue" evidence="16">
    <location>
        <position position="172"/>
    </location>
</feature>
<evidence type="ECO:0000256" key="9">
    <source>
        <dbReference type="ARBA" id="ARBA00023139"/>
    </source>
</evidence>
<dbReference type="InterPro" id="IPR015468">
    <property type="entry name" value="CD8_asu"/>
</dbReference>
<evidence type="ECO:0000256" key="2">
    <source>
        <dbReference type="ARBA" id="ARBA00022475"/>
    </source>
</evidence>
<evidence type="ECO:0000313" key="16">
    <source>
        <dbReference type="EMBL" id="NXK91599.1"/>
    </source>
</evidence>
<evidence type="ECO:0000256" key="14">
    <source>
        <dbReference type="SAM" id="Phobius"/>
    </source>
</evidence>
<reference evidence="16 17" key="1">
    <citation type="submission" date="2019-09" db="EMBL/GenBank/DDBJ databases">
        <title>Bird 10,000 Genomes (B10K) Project - Family phase.</title>
        <authorList>
            <person name="Zhang G."/>
        </authorList>
    </citation>
    <scope>NUCLEOTIDE SEQUENCE [LARGE SCALE GENOMIC DNA]</scope>
    <source>
        <strain evidence="16">B10K-DU-001-43</strain>
        <tissue evidence="16">Muscle</tissue>
    </source>
</reference>
<keyword evidence="4" id="KW-0732">Signal</keyword>
<comment type="caution">
    <text evidence="16">The sequence shown here is derived from an EMBL/GenBank/DDBJ whole genome shotgun (WGS) entry which is preliminary data.</text>
</comment>
<evidence type="ECO:0000256" key="11">
    <source>
        <dbReference type="ARBA" id="ARBA00023180"/>
    </source>
</evidence>
<dbReference type="InterPro" id="IPR013783">
    <property type="entry name" value="Ig-like_fold"/>
</dbReference>
<evidence type="ECO:0000256" key="7">
    <source>
        <dbReference type="ARBA" id="ARBA00023130"/>
    </source>
</evidence>
<sequence>ITQLRLGQRLELECQTDRQSGAFWFRQDNSGNLHFIASISSIHGSFFEGNERTSTRFEARKDNSNNCLVVKSFTAQDQGNYFCLMIRPQILYFSQHLPAFLPGNARQLPWLHHNWHHEHQPGTPREPFLFSIPAGNNKKKLNSFCKTVLWVPLAGAVLLLLIALAITIMLCQ</sequence>
<comment type="subcellular location">
    <subcellularLocation>
        <location evidence="1">Cell membrane</location>
        <topology evidence="1">Single-pass type I membrane protein</topology>
    </subcellularLocation>
</comment>
<keyword evidence="7" id="KW-1064">Adaptive immunity</keyword>
<dbReference type="GO" id="GO:0002456">
    <property type="term" value="P:T cell mediated immunity"/>
    <property type="evidence" value="ECO:0007669"/>
    <property type="project" value="TreeGrafter"/>
</dbReference>
<evidence type="ECO:0000256" key="13">
    <source>
        <dbReference type="ARBA" id="ARBA00023319"/>
    </source>
</evidence>
<gene>
    <name evidence="16" type="primary">Cd8a_1</name>
    <name evidence="16" type="ORF">FORRUF_R10122</name>
</gene>
<dbReference type="InterPro" id="IPR036179">
    <property type="entry name" value="Ig-like_dom_sf"/>
</dbReference>
<dbReference type="GO" id="GO:0009897">
    <property type="term" value="C:external side of plasma membrane"/>
    <property type="evidence" value="ECO:0007669"/>
    <property type="project" value="TreeGrafter"/>
</dbReference>
<evidence type="ECO:0000256" key="10">
    <source>
        <dbReference type="ARBA" id="ARBA00023157"/>
    </source>
</evidence>
<evidence type="ECO:0000256" key="6">
    <source>
        <dbReference type="ARBA" id="ARBA00022989"/>
    </source>
</evidence>
<dbReference type="InterPro" id="IPR013106">
    <property type="entry name" value="Ig_V-set"/>
</dbReference>
<dbReference type="PANTHER" id="PTHR10441">
    <property type="entry name" value="CD8 ALPHA CHAIN"/>
    <property type="match status" value="1"/>
</dbReference>
<protein>
    <submittedName>
        <fullName evidence="16">CD8A protein</fullName>
    </submittedName>
</protein>
<keyword evidence="5" id="KW-0391">Immunity</keyword>
<keyword evidence="17" id="KW-1185">Reference proteome</keyword>
<accession>A0A7L0NDM5</accession>
<feature type="non-terminal residue" evidence="16">
    <location>
        <position position="1"/>
    </location>
</feature>
<organism evidence="16 17">
    <name type="scientific">Formicarius rufipectus</name>
    <dbReference type="NCBI Taxonomy" id="1118560"/>
    <lineage>
        <taxon>Eukaryota</taxon>
        <taxon>Metazoa</taxon>
        <taxon>Chordata</taxon>
        <taxon>Craniata</taxon>
        <taxon>Vertebrata</taxon>
        <taxon>Euteleostomi</taxon>
        <taxon>Archelosauria</taxon>
        <taxon>Archosauria</taxon>
        <taxon>Dinosauria</taxon>
        <taxon>Saurischia</taxon>
        <taxon>Theropoda</taxon>
        <taxon>Coelurosauria</taxon>
        <taxon>Aves</taxon>
        <taxon>Neognathae</taxon>
        <taxon>Neoaves</taxon>
        <taxon>Telluraves</taxon>
        <taxon>Australaves</taxon>
        <taxon>Passeriformes</taxon>
        <taxon>Formicariidae</taxon>
        <taxon>Formicarius</taxon>
    </lineage>
</organism>
<dbReference type="SUPFAM" id="SSF48726">
    <property type="entry name" value="Immunoglobulin"/>
    <property type="match status" value="1"/>
</dbReference>
<dbReference type="GO" id="GO:0007166">
    <property type="term" value="P:cell surface receptor signaling pathway"/>
    <property type="evidence" value="ECO:0007669"/>
    <property type="project" value="TreeGrafter"/>
</dbReference>
<dbReference type="Proteomes" id="UP000520463">
    <property type="component" value="Unassembled WGS sequence"/>
</dbReference>
<keyword evidence="3 14" id="KW-0812">Transmembrane</keyword>